<reference evidence="1 2" key="1">
    <citation type="journal article" date="2018" name="PLoS ONE">
        <title>The draft genome of Kipferlia bialata reveals reductive genome evolution in fornicate parasites.</title>
        <authorList>
            <person name="Tanifuji G."/>
            <person name="Takabayashi S."/>
            <person name="Kume K."/>
            <person name="Takagi M."/>
            <person name="Nakayama T."/>
            <person name="Kamikawa R."/>
            <person name="Inagaki Y."/>
            <person name="Hashimoto T."/>
        </authorList>
    </citation>
    <scope>NUCLEOTIDE SEQUENCE [LARGE SCALE GENOMIC DNA]</scope>
    <source>
        <strain evidence="1">NY0173</strain>
    </source>
</reference>
<dbReference type="Proteomes" id="UP000265618">
    <property type="component" value="Unassembled WGS sequence"/>
</dbReference>
<organism evidence="1 2">
    <name type="scientific">Kipferlia bialata</name>
    <dbReference type="NCBI Taxonomy" id="797122"/>
    <lineage>
        <taxon>Eukaryota</taxon>
        <taxon>Metamonada</taxon>
        <taxon>Carpediemonas-like organisms</taxon>
        <taxon>Kipferlia</taxon>
    </lineage>
</organism>
<gene>
    <name evidence="1" type="ORF">KIPB_014532</name>
</gene>
<proteinExistence type="predicted"/>
<accession>A0A9K3GR08</accession>
<dbReference type="AlphaFoldDB" id="A0A9K3GR08"/>
<feature type="non-terminal residue" evidence="1">
    <location>
        <position position="52"/>
    </location>
</feature>
<name>A0A9K3GR08_9EUKA</name>
<dbReference type="EMBL" id="BDIP01007526">
    <property type="protein sequence ID" value="GIQ91331.1"/>
    <property type="molecule type" value="Genomic_DNA"/>
</dbReference>
<evidence type="ECO:0000313" key="1">
    <source>
        <dbReference type="EMBL" id="GIQ91331.1"/>
    </source>
</evidence>
<protein>
    <submittedName>
        <fullName evidence="1">Uncharacterized protein</fullName>
    </submittedName>
</protein>
<comment type="caution">
    <text evidence="1">The sequence shown here is derived from an EMBL/GenBank/DDBJ whole genome shotgun (WGS) entry which is preliminary data.</text>
</comment>
<evidence type="ECO:0000313" key="2">
    <source>
        <dbReference type="Proteomes" id="UP000265618"/>
    </source>
</evidence>
<keyword evidence="2" id="KW-1185">Reference proteome</keyword>
<sequence>EVLRTTFKAAFEVAETQDQEIRNLERALSQKASITRLDSALEDAETCRAAGD</sequence>